<organism evidence="1 2">
    <name type="scientific">Actinokineospora globicatena</name>
    <dbReference type="NCBI Taxonomy" id="103729"/>
    <lineage>
        <taxon>Bacteria</taxon>
        <taxon>Bacillati</taxon>
        <taxon>Actinomycetota</taxon>
        <taxon>Actinomycetes</taxon>
        <taxon>Pseudonocardiales</taxon>
        <taxon>Pseudonocardiaceae</taxon>
        <taxon>Actinokineospora</taxon>
    </lineage>
</organism>
<accession>A0A9W6V4T9</accession>
<sequence>MAAQTVSGVAAEAVKNTTPAVDTRCPAKVWAAVVDTLTPLWIWVGELGRSGQPYRWCGRSPVVVRTAG</sequence>
<evidence type="ECO:0000313" key="2">
    <source>
        <dbReference type="Proteomes" id="UP001165042"/>
    </source>
</evidence>
<name>A0A9W6V4T9_9PSEU</name>
<dbReference type="Proteomes" id="UP001165042">
    <property type="component" value="Unassembled WGS sequence"/>
</dbReference>
<keyword evidence="2" id="KW-1185">Reference proteome</keyword>
<proteinExistence type="predicted"/>
<dbReference type="EMBL" id="BSSD01000001">
    <property type="protein sequence ID" value="GLW89585.1"/>
    <property type="molecule type" value="Genomic_DNA"/>
</dbReference>
<evidence type="ECO:0000313" key="1">
    <source>
        <dbReference type="EMBL" id="GLW89585.1"/>
    </source>
</evidence>
<reference evidence="1" key="1">
    <citation type="submission" date="2023-02" db="EMBL/GenBank/DDBJ databases">
        <title>Actinokineospora globicatena NBRC 15670.</title>
        <authorList>
            <person name="Ichikawa N."/>
            <person name="Sato H."/>
            <person name="Tonouchi N."/>
        </authorList>
    </citation>
    <scope>NUCLEOTIDE SEQUENCE</scope>
    <source>
        <strain evidence="1">NBRC 15670</strain>
    </source>
</reference>
<protein>
    <submittedName>
        <fullName evidence="1">Uncharacterized protein</fullName>
    </submittedName>
</protein>
<gene>
    <name evidence="1" type="ORF">Aglo03_04010</name>
</gene>
<dbReference type="AlphaFoldDB" id="A0A9W6V4T9"/>
<comment type="caution">
    <text evidence="1">The sequence shown here is derived from an EMBL/GenBank/DDBJ whole genome shotgun (WGS) entry which is preliminary data.</text>
</comment>